<dbReference type="GO" id="GO:0016491">
    <property type="term" value="F:oxidoreductase activity"/>
    <property type="evidence" value="ECO:0007669"/>
    <property type="project" value="InterPro"/>
</dbReference>
<reference evidence="6" key="1">
    <citation type="journal article" date="2019" name="Microbes Environ.">
        <title>Genetic and Physiological Characteristics of a Novel Marine Propylene-Assimilating Halieaceae Bacterium Isolated from Seawater and the Diversity of Its Alkene and Epoxide Metabolism Genes.</title>
        <authorList>
            <person name="Suzuki T."/>
            <person name="Yazawa T."/>
            <person name="Morishita N."/>
            <person name="Maruyama A."/>
            <person name="Fuse H."/>
        </authorList>
    </citation>
    <scope>NUCLEOTIDE SEQUENCE</scope>
    <source>
        <strain evidence="6">PE-TB08W</strain>
    </source>
</reference>
<dbReference type="Gene3D" id="3.50.50.60">
    <property type="entry name" value="FAD/NAD(P)-binding domain"/>
    <property type="match status" value="2"/>
</dbReference>
<evidence type="ECO:0000259" key="5">
    <source>
        <dbReference type="Pfam" id="PF07992"/>
    </source>
</evidence>
<feature type="domain" description="FAD/NAD(P)-binding" evidence="5">
    <location>
        <begin position="69"/>
        <end position="391"/>
    </location>
</feature>
<dbReference type="PANTHER" id="PTHR43014">
    <property type="entry name" value="MERCURIC REDUCTASE"/>
    <property type="match status" value="1"/>
</dbReference>
<proteinExistence type="predicted"/>
<sequence>MFSSPKGLLHSTFNKRRVHIMDIQEIWNARPHTLSISEWGDRIEEHLEGERQNEAIFNLDPDDDREYNAIFVGGGAAGRFGSAYLKALGGRQLVIDRWPFLGGSCPHNACVPHHLFSDCAAELMLNREFFGRYWFSNLDGKIVNMKELVDLFRQGRNGPHAIMNFQSKEQLDMEYILNASARIIDNHTVEVCGQIFKAKNLILSMGSTANKLGIPGEELKGVFDYESFVEELDYEPGDTAVVVGGGKTSVIYGCFFNATGRKTTLVVRSTLLKLIPDSETRGYVIDRMKEQGMEILEGSNLIRVEDDGNGKAGAAIIQTPDGERRIETDFIFTGLGETPNSEEAAEILGLELSEKKEIIVNDKMQTNVPNVYAVGDMIGAPMEMFKARKSGCYTARHIMGEDISYVPRDWPDFVHSHYEISWFGLSEDEAREQYDNVVTIKMPPENENGLNIGLPASDRMMMFAMDKPALSGFQKLVIDGDTRKVLGAHHVGCGAKDAFQYLSRMVKAGLTVDDLGEMDELFLNPTHFIQLSRLRAGNKVLVDL</sequence>
<evidence type="ECO:0000256" key="3">
    <source>
        <dbReference type="ARBA" id="ARBA00022827"/>
    </source>
</evidence>
<gene>
    <name evidence="6" type="primary">2-KPCC</name>
</gene>
<name>A0A3G9DSJ3_9ALTE</name>
<dbReference type="PRINTS" id="PR00368">
    <property type="entry name" value="FADPNR"/>
</dbReference>
<dbReference type="AlphaFoldDB" id="A0A3G9DSJ3"/>
<dbReference type="PANTHER" id="PTHR43014:SF5">
    <property type="entry name" value="GLUTATHIONE REDUCTASE (NADPH)"/>
    <property type="match status" value="1"/>
</dbReference>
<evidence type="ECO:0000256" key="1">
    <source>
        <dbReference type="ARBA" id="ARBA00001974"/>
    </source>
</evidence>
<dbReference type="PRINTS" id="PR00411">
    <property type="entry name" value="PNDRDTASEI"/>
</dbReference>
<dbReference type="EMBL" id="AB728560">
    <property type="protein sequence ID" value="BBD49891.1"/>
    <property type="molecule type" value="Genomic_DNA"/>
</dbReference>
<dbReference type="Pfam" id="PF07992">
    <property type="entry name" value="Pyr_redox_2"/>
    <property type="match status" value="1"/>
</dbReference>
<evidence type="ECO:0000259" key="4">
    <source>
        <dbReference type="Pfam" id="PF02852"/>
    </source>
</evidence>
<dbReference type="InterPro" id="IPR023753">
    <property type="entry name" value="FAD/NAD-binding_dom"/>
</dbReference>
<evidence type="ECO:0000313" key="6">
    <source>
        <dbReference type="EMBL" id="BBD49891.1"/>
    </source>
</evidence>
<keyword evidence="2" id="KW-0285">Flavoprotein</keyword>
<comment type="cofactor">
    <cofactor evidence="1">
        <name>FAD</name>
        <dbReference type="ChEBI" id="CHEBI:57692"/>
    </cofactor>
</comment>
<feature type="domain" description="Pyridine nucleotide-disulphide oxidoreductase dimerisation" evidence="4">
    <location>
        <begin position="411"/>
        <end position="527"/>
    </location>
</feature>
<keyword evidence="3" id="KW-0274">FAD</keyword>
<dbReference type="Gene3D" id="3.30.390.30">
    <property type="match status" value="1"/>
</dbReference>
<organism evidence="6">
    <name type="scientific">Alteromonadaceae bacterium PE-TB08W</name>
    <dbReference type="NCBI Taxonomy" id="1199097"/>
    <lineage>
        <taxon>Bacteria</taxon>
        <taxon>Pseudomonadati</taxon>
        <taxon>Pseudomonadota</taxon>
        <taxon>Gammaproteobacteria</taxon>
        <taxon>Alteromonadales</taxon>
        <taxon>Alteromonadaceae</taxon>
    </lineage>
</organism>
<dbReference type="Pfam" id="PF02852">
    <property type="entry name" value="Pyr_redox_dim"/>
    <property type="match status" value="1"/>
</dbReference>
<dbReference type="SUPFAM" id="SSF51905">
    <property type="entry name" value="FAD/NAD(P)-binding domain"/>
    <property type="match status" value="1"/>
</dbReference>
<dbReference type="InterPro" id="IPR016156">
    <property type="entry name" value="FAD/NAD-linked_Rdtase_dimer_sf"/>
</dbReference>
<dbReference type="InterPro" id="IPR036188">
    <property type="entry name" value="FAD/NAD-bd_sf"/>
</dbReference>
<dbReference type="SUPFAM" id="SSF55424">
    <property type="entry name" value="FAD/NAD-linked reductases, dimerisation (C-terminal) domain"/>
    <property type="match status" value="1"/>
</dbReference>
<protein>
    <submittedName>
        <fullName evidence="6">2ketopropyl-CoM oxidoreductase/carboxylase</fullName>
    </submittedName>
</protein>
<evidence type="ECO:0000256" key="2">
    <source>
        <dbReference type="ARBA" id="ARBA00022630"/>
    </source>
</evidence>
<accession>A0A3G9DSJ3</accession>
<dbReference type="InterPro" id="IPR004099">
    <property type="entry name" value="Pyr_nucl-diS_OxRdtase_dimer"/>
</dbReference>